<dbReference type="RefSeq" id="WP_342947567.1">
    <property type="nucleotide sequence ID" value="NZ_JAYMRV010000004.1"/>
</dbReference>
<dbReference type="InterPro" id="IPR029068">
    <property type="entry name" value="Glyas_Bleomycin-R_OHBP_Dase"/>
</dbReference>
<organism evidence="2 3">
    <name type="scientific">Paraburkholderia ferrariae</name>
    <dbReference type="NCBI Taxonomy" id="386056"/>
    <lineage>
        <taxon>Bacteria</taxon>
        <taxon>Pseudomonadati</taxon>
        <taxon>Pseudomonadota</taxon>
        <taxon>Betaproteobacteria</taxon>
        <taxon>Burkholderiales</taxon>
        <taxon>Burkholderiaceae</taxon>
        <taxon>Paraburkholderia</taxon>
    </lineage>
</organism>
<comment type="caution">
    <text evidence="2">The sequence shown here is derived from an EMBL/GenBank/DDBJ whole genome shotgun (WGS) entry which is preliminary data.</text>
</comment>
<reference evidence="2 3" key="1">
    <citation type="submission" date="2024-01" db="EMBL/GenBank/DDBJ databases">
        <title>The diversity of rhizobia nodulating Mimosa spp. in eleven states of Brazil covering several biomes is determined by host plant, location, and edaphic factors.</title>
        <authorList>
            <person name="Rouws L."/>
            <person name="Barauna A."/>
            <person name="Beukes C."/>
            <person name="De Faria S.M."/>
            <person name="Gross E."/>
            <person name="Dos Reis Junior F.B."/>
            <person name="Simon M."/>
            <person name="Maluk M."/>
            <person name="Odee D.W."/>
            <person name="Kenicer G."/>
            <person name="Young J.P.W."/>
            <person name="Reis V.M."/>
            <person name="Zilli J."/>
            <person name="James E.K."/>
        </authorList>
    </citation>
    <scope>NUCLEOTIDE SEQUENCE [LARGE SCALE GENOMIC DNA]</scope>
    <source>
        <strain evidence="2 3">JPY167</strain>
    </source>
</reference>
<gene>
    <name evidence="2" type="ORF">VSR73_16655</name>
</gene>
<proteinExistence type="predicted"/>
<protein>
    <submittedName>
        <fullName evidence="2">VOC family protein</fullName>
    </submittedName>
</protein>
<dbReference type="InterPro" id="IPR037523">
    <property type="entry name" value="VOC_core"/>
</dbReference>
<dbReference type="PROSITE" id="PS51819">
    <property type="entry name" value="VOC"/>
    <property type="match status" value="1"/>
</dbReference>
<accession>A0ABU9RRL5</accession>
<evidence type="ECO:0000313" key="3">
    <source>
        <dbReference type="Proteomes" id="UP001489897"/>
    </source>
</evidence>
<name>A0ABU9RRL5_9BURK</name>
<dbReference type="Pfam" id="PF00903">
    <property type="entry name" value="Glyoxalase"/>
    <property type="match status" value="1"/>
</dbReference>
<dbReference type="Gene3D" id="3.10.180.10">
    <property type="entry name" value="2,3-Dihydroxybiphenyl 1,2-Dioxygenase, domain 1"/>
    <property type="match status" value="1"/>
</dbReference>
<evidence type="ECO:0000259" key="1">
    <source>
        <dbReference type="PROSITE" id="PS51819"/>
    </source>
</evidence>
<sequence>MTDTNTLRPFAFVLAVQDLERNAAYFRDVLGFRVDWADSTDWRIVERGGVRIMLGHCPDALSPAATGDHSYFGYLEVDDVQAFHDEIAQRGAIVLQPPLDRPYGMRECTVATPDGHRFVVGQSIT</sequence>
<feature type="domain" description="VOC" evidence="1">
    <location>
        <begin position="8"/>
        <end position="123"/>
    </location>
</feature>
<evidence type="ECO:0000313" key="2">
    <source>
        <dbReference type="EMBL" id="MEM5422690.1"/>
    </source>
</evidence>
<keyword evidence="3" id="KW-1185">Reference proteome</keyword>
<dbReference type="EMBL" id="JAYMRV010000004">
    <property type="protein sequence ID" value="MEM5422690.1"/>
    <property type="molecule type" value="Genomic_DNA"/>
</dbReference>
<dbReference type="Proteomes" id="UP001489897">
    <property type="component" value="Unassembled WGS sequence"/>
</dbReference>
<dbReference type="SUPFAM" id="SSF54593">
    <property type="entry name" value="Glyoxalase/Bleomycin resistance protein/Dihydroxybiphenyl dioxygenase"/>
    <property type="match status" value="1"/>
</dbReference>
<dbReference type="InterPro" id="IPR004360">
    <property type="entry name" value="Glyas_Fos-R_dOase_dom"/>
</dbReference>